<dbReference type="Proteomes" id="UP000482960">
    <property type="component" value="Unassembled WGS sequence"/>
</dbReference>
<keyword evidence="2" id="KW-1185">Reference proteome</keyword>
<proteinExistence type="predicted"/>
<reference evidence="1 2" key="1">
    <citation type="submission" date="2020-03" db="EMBL/GenBank/DDBJ databases">
        <title>Whole genome shotgun sequence of Phytohabitans rumicis NBRC 108638.</title>
        <authorList>
            <person name="Komaki H."/>
            <person name="Tamura T."/>
        </authorList>
    </citation>
    <scope>NUCLEOTIDE SEQUENCE [LARGE SCALE GENOMIC DNA]</scope>
    <source>
        <strain evidence="1 2">NBRC 108638</strain>
    </source>
</reference>
<dbReference type="EMBL" id="BLPG01000001">
    <property type="protein sequence ID" value="GFJ93359.1"/>
    <property type="molecule type" value="Genomic_DNA"/>
</dbReference>
<dbReference type="RefSeq" id="WP_173080006.1">
    <property type="nucleotide sequence ID" value="NZ_BAABJB010000065.1"/>
</dbReference>
<evidence type="ECO:0000313" key="1">
    <source>
        <dbReference type="EMBL" id="GFJ93359.1"/>
    </source>
</evidence>
<organism evidence="1 2">
    <name type="scientific">Phytohabitans rumicis</name>
    <dbReference type="NCBI Taxonomy" id="1076125"/>
    <lineage>
        <taxon>Bacteria</taxon>
        <taxon>Bacillati</taxon>
        <taxon>Actinomycetota</taxon>
        <taxon>Actinomycetes</taxon>
        <taxon>Micromonosporales</taxon>
        <taxon>Micromonosporaceae</taxon>
    </lineage>
</organism>
<evidence type="ECO:0000313" key="2">
    <source>
        <dbReference type="Proteomes" id="UP000482960"/>
    </source>
</evidence>
<dbReference type="AlphaFoldDB" id="A0A6V8LFG6"/>
<protein>
    <submittedName>
        <fullName evidence="1">Uncharacterized protein</fullName>
    </submittedName>
</protein>
<reference evidence="1 2" key="2">
    <citation type="submission" date="2020-03" db="EMBL/GenBank/DDBJ databases">
        <authorList>
            <person name="Ichikawa N."/>
            <person name="Kimura A."/>
            <person name="Kitahashi Y."/>
            <person name="Uohara A."/>
        </authorList>
    </citation>
    <scope>NUCLEOTIDE SEQUENCE [LARGE SCALE GENOMIC DNA]</scope>
    <source>
        <strain evidence="1 2">NBRC 108638</strain>
    </source>
</reference>
<comment type="caution">
    <text evidence="1">The sequence shown here is derived from an EMBL/GenBank/DDBJ whole genome shotgun (WGS) entry which is preliminary data.</text>
</comment>
<sequence length="240" mass="25638">MTGPPNVPDAPTDPELLAELAAAVGRPTDGLVAADAFTISDSDGPVTIIVWRFATGHEAGSDPAARLARLLVRTYTTPGAVVVDLNDDPTLRSATQAMGRSYVPVTSPTRLTGPAHVRRPAGLVALRWPHQQDELSRNLVDVLTTCRGLLAPDGCLLVSRATTTPDRRYTDDARTLLAAARRAQLRRLHHIVAVTVPLATDQFTYHTTPDEVAALHHDAAQTGGHYQDLLVFVVPVGTDA</sequence>
<name>A0A6V8LFG6_9ACTN</name>
<gene>
    <name evidence="1" type="ORF">Prum_070010</name>
</gene>
<accession>A0A6V8LFG6</accession>